<dbReference type="GO" id="GO:0090374">
    <property type="term" value="P:oligopeptide export from mitochondrion"/>
    <property type="evidence" value="ECO:0007669"/>
    <property type="project" value="TreeGrafter"/>
</dbReference>
<dbReference type="SMART" id="SM00382">
    <property type="entry name" value="AAA"/>
    <property type="match status" value="1"/>
</dbReference>
<dbReference type="SUPFAM" id="SSF52540">
    <property type="entry name" value="P-loop containing nucleoside triphosphate hydrolases"/>
    <property type="match status" value="1"/>
</dbReference>
<feature type="transmembrane region" description="Helical" evidence="8">
    <location>
        <begin position="169"/>
        <end position="187"/>
    </location>
</feature>
<dbReference type="CDD" id="cd03249">
    <property type="entry name" value="ABC_MTABC3_MDL1_MDL2"/>
    <property type="match status" value="1"/>
</dbReference>
<dbReference type="AlphaFoldDB" id="A0A3A8KGV7"/>
<feature type="transmembrane region" description="Helical" evidence="8">
    <location>
        <begin position="282"/>
        <end position="302"/>
    </location>
</feature>
<evidence type="ECO:0000256" key="6">
    <source>
        <dbReference type="ARBA" id="ARBA00022989"/>
    </source>
</evidence>
<dbReference type="PROSITE" id="PS50893">
    <property type="entry name" value="ABC_TRANSPORTER_2"/>
    <property type="match status" value="1"/>
</dbReference>
<dbReference type="InterPro" id="IPR003593">
    <property type="entry name" value="AAA+_ATPase"/>
</dbReference>
<feature type="transmembrane region" description="Helical" evidence="8">
    <location>
        <begin position="251"/>
        <end position="270"/>
    </location>
</feature>
<evidence type="ECO:0000256" key="5">
    <source>
        <dbReference type="ARBA" id="ARBA00022840"/>
    </source>
</evidence>
<evidence type="ECO:0000259" key="10">
    <source>
        <dbReference type="PROSITE" id="PS50929"/>
    </source>
</evidence>
<dbReference type="InterPro" id="IPR027417">
    <property type="entry name" value="P-loop_NTPase"/>
</dbReference>
<dbReference type="PROSITE" id="PS00211">
    <property type="entry name" value="ABC_TRANSPORTER_1"/>
    <property type="match status" value="1"/>
</dbReference>
<dbReference type="Gene3D" id="3.40.50.300">
    <property type="entry name" value="P-loop containing nucleotide triphosphate hydrolases"/>
    <property type="match status" value="1"/>
</dbReference>
<protein>
    <submittedName>
        <fullName evidence="11">ATP-binding cassette domain-containing protein</fullName>
    </submittedName>
</protein>
<evidence type="ECO:0000313" key="11">
    <source>
        <dbReference type="EMBL" id="RKH07210.1"/>
    </source>
</evidence>
<evidence type="ECO:0000256" key="3">
    <source>
        <dbReference type="ARBA" id="ARBA00022692"/>
    </source>
</evidence>
<dbReference type="OrthoDB" id="9772049at2"/>
<feature type="transmembrane region" description="Helical" evidence="8">
    <location>
        <begin position="146"/>
        <end position="163"/>
    </location>
</feature>
<dbReference type="Pfam" id="PF00664">
    <property type="entry name" value="ABC_membrane"/>
    <property type="match status" value="1"/>
</dbReference>
<organism evidence="11 12">
    <name type="scientific">Corallococcus carmarthensis</name>
    <dbReference type="NCBI Taxonomy" id="2316728"/>
    <lineage>
        <taxon>Bacteria</taxon>
        <taxon>Pseudomonadati</taxon>
        <taxon>Myxococcota</taxon>
        <taxon>Myxococcia</taxon>
        <taxon>Myxococcales</taxon>
        <taxon>Cystobacterineae</taxon>
        <taxon>Myxococcaceae</taxon>
        <taxon>Corallococcus</taxon>
    </lineage>
</organism>
<comment type="caution">
    <text evidence="11">The sequence shown here is derived from an EMBL/GenBank/DDBJ whole genome shotgun (WGS) entry which is preliminary data.</text>
</comment>
<dbReference type="FunFam" id="1.20.1560.10:FF:000058">
    <property type="entry name" value="ABC transporter B family member 25"/>
    <property type="match status" value="1"/>
</dbReference>
<dbReference type="Pfam" id="PF00005">
    <property type="entry name" value="ABC_tran"/>
    <property type="match status" value="1"/>
</dbReference>
<dbReference type="CDD" id="cd18557">
    <property type="entry name" value="ABC_6TM_TAP_ABCB8_10_like"/>
    <property type="match status" value="1"/>
</dbReference>
<dbReference type="Gene3D" id="1.20.1560.10">
    <property type="entry name" value="ABC transporter type 1, transmembrane domain"/>
    <property type="match status" value="1"/>
</dbReference>
<comment type="subcellular location">
    <subcellularLocation>
        <location evidence="1">Cell membrane</location>
        <topology evidence="1">Multi-pass membrane protein</topology>
    </subcellularLocation>
</comment>
<feature type="transmembrane region" description="Helical" evidence="8">
    <location>
        <begin position="28"/>
        <end position="49"/>
    </location>
</feature>
<keyword evidence="12" id="KW-1185">Reference proteome</keyword>
<dbReference type="InterPro" id="IPR036640">
    <property type="entry name" value="ABC1_TM_sf"/>
</dbReference>
<dbReference type="SUPFAM" id="SSF90123">
    <property type="entry name" value="ABC transporter transmembrane region"/>
    <property type="match status" value="1"/>
</dbReference>
<dbReference type="Proteomes" id="UP000268313">
    <property type="component" value="Unassembled WGS sequence"/>
</dbReference>
<keyword evidence="6 8" id="KW-1133">Transmembrane helix</keyword>
<dbReference type="GO" id="GO:0016887">
    <property type="term" value="F:ATP hydrolysis activity"/>
    <property type="evidence" value="ECO:0007669"/>
    <property type="project" value="InterPro"/>
</dbReference>
<feature type="domain" description="ABC transmembrane type-1" evidence="10">
    <location>
        <begin position="29"/>
        <end position="311"/>
    </location>
</feature>
<keyword evidence="7 8" id="KW-0472">Membrane</keyword>
<evidence type="ECO:0000256" key="8">
    <source>
        <dbReference type="SAM" id="Phobius"/>
    </source>
</evidence>
<dbReference type="GO" id="GO:0015421">
    <property type="term" value="F:ABC-type oligopeptide transporter activity"/>
    <property type="evidence" value="ECO:0007669"/>
    <property type="project" value="TreeGrafter"/>
</dbReference>
<proteinExistence type="predicted"/>
<reference evidence="12" key="1">
    <citation type="submission" date="2018-09" db="EMBL/GenBank/DDBJ databases">
        <authorList>
            <person name="Livingstone P.G."/>
            <person name="Whitworth D.E."/>
        </authorList>
    </citation>
    <scope>NUCLEOTIDE SEQUENCE [LARGE SCALE GENOMIC DNA]</scope>
    <source>
        <strain evidence="12">CA043D</strain>
    </source>
</reference>
<evidence type="ECO:0000256" key="4">
    <source>
        <dbReference type="ARBA" id="ARBA00022741"/>
    </source>
</evidence>
<dbReference type="PANTHER" id="PTHR43394:SF1">
    <property type="entry name" value="ATP-BINDING CASSETTE SUB-FAMILY B MEMBER 10, MITOCHONDRIAL"/>
    <property type="match status" value="1"/>
</dbReference>
<evidence type="ECO:0000256" key="2">
    <source>
        <dbReference type="ARBA" id="ARBA00022448"/>
    </source>
</evidence>
<accession>A0A3A8KGV7</accession>
<gene>
    <name evidence="11" type="ORF">D7X32_02350</name>
</gene>
<evidence type="ECO:0000256" key="7">
    <source>
        <dbReference type="ARBA" id="ARBA00023136"/>
    </source>
</evidence>
<dbReference type="InterPro" id="IPR039421">
    <property type="entry name" value="Type_1_exporter"/>
</dbReference>
<dbReference type="InterPro" id="IPR011527">
    <property type="entry name" value="ABC1_TM_dom"/>
</dbReference>
<evidence type="ECO:0000259" key="9">
    <source>
        <dbReference type="PROSITE" id="PS50893"/>
    </source>
</evidence>
<feature type="domain" description="ABC transporter" evidence="9">
    <location>
        <begin position="344"/>
        <end position="580"/>
    </location>
</feature>
<keyword evidence="4" id="KW-0547">Nucleotide-binding</keyword>
<dbReference type="PIRSF" id="PIRSF002773">
    <property type="entry name" value="ABC_prm/ATPase_B"/>
    <property type="match status" value="1"/>
</dbReference>
<feature type="transmembrane region" description="Helical" evidence="8">
    <location>
        <begin position="69"/>
        <end position="92"/>
    </location>
</feature>
<keyword evidence="5 11" id="KW-0067">ATP-binding</keyword>
<keyword evidence="3 8" id="KW-0812">Transmembrane</keyword>
<evidence type="ECO:0000313" key="12">
    <source>
        <dbReference type="Proteomes" id="UP000268313"/>
    </source>
</evidence>
<dbReference type="FunFam" id="3.40.50.300:FF:000403">
    <property type="entry name" value="ATP-binding cassette sub-family B member 8, mitochondrial"/>
    <property type="match status" value="1"/>
</dbReference>
<dbReference type="EMBL" id="RAWE01000005">
    <property type="protein sequence ID" value="RKH07210.1"/>
    <property type="molecule type" value="Genomic_DNA"/>
</dbReference>
<sequence length="585" mass="63640">MKTTAKPPLSRVPYYRLLELARPEARGLALGTCFLFVGSVAGLLFPQALRLIVDGALLEGPSSDLDRVALGLLGLFMVQAVATAMRYVLYLTAGERIVNRLREQLYRSLLHQDIAFFDTHKTGELTSRLSSDTATIQGVVSSNISVLLRNIIVLMGGVGFLLYTSLKLALVILLVVPAMAFGAVLYGRGVRNLARQVQGMHGASHQVATESLSAIRTVRMFAAEDTEVRRYSEALQRAFALTRRQLRASGFFSGGGVFGAYAAVALVFWYGGRLVHQHQLTVGALTSFLVYTLLVAMALSALGDLWGDLMKATGATERVFEIIDRKPAFPTRGGLRPERMEGRLEVEAVHFRYPARPDSPVLQGLELAVNPGEAVAVVGPSGGGKSTLVALLTRLYDPDAGRILLDGRDLRELDPSWLRQQTGIVSQEPLLFSCSIADNIRYGRPDATDAEVQAAARAAHAHEFIQRFPEGYLTEVGERGTQLSGGQRQRVAIARAMLVDPSLLILDEATSALDAESEHLVKDALERLMKGRTTLIIAHRLSTVSGADRVVVIEAGRIVQSGDHATLMGEEGLYRRLVERQFVAA</sequence>
<dbReference type="GO" id="GO:0005524">
    <property type="term" value="F:ATP binding"/>
    <property type="evidence" value="ECO:0007669"/>
    <property type="project" value="UniProtKB-KW"/>
</dbReference>
<evidence type="ECO:0000256" key="1">
    <source>
        <dbReference type="ARBA" id="ARBA00004651"/>
    </source>
</evidence>
<dbReference type="InterPro" id="IPR003439">
    <property type="entry name" value="ABC_transporter-like_ATP-bd"/>
</dbReference>
<dbReference type="GO" id="GO:0005886">
    <property type="term" value="C:plasma membrane"/>
    <property type="evidence" value="ECO:0007669"/>
    <property type="project" value="UniProtKB-SubCell"/>
</dbReference>
<name>A0A3A8KGV7_9BACT</name>
<keyword evidence="2" id="KW-0813">Transport</keyword>
<dbReference type="PANTHER" id="PTHR43394">
    <property type="entry name" value="ATP-DEPENDENT PERMEASE MDL1, MITOCHONDRIAL"/>
    <property type="match status" value="1"/>
</dbReference>
<dbReference type="InterPro" id="IPR017871">
    <property type="entry name" value="ABC_transporter-like_CS"/>
</dbReference>
<dbReference type="RefSeq" id="WP_120600851.1">
    <property type="nucleotide sequence ID" value="NZ_RAWE01000005.1"/>
</dbReference>
<dbReference type="PROSITE" id="PS50929">
    <property type="entry name" value="ABC_TM1F"/>
    <property type="match status" value="1"/>
</dbReference>